<reference evidence="7 8" key="1">
    <citation type="submission" date="2020-07" db="EMBL/GenBank/DDBJ databases">
        <title>Sequencing the genomes of 1000 actinobacteria strains.</title>
        <authorList>
            <person name="Klenk H.-P."/>
        </authorList>
    </citation>
    <scope>NUCLEOTIDE SEQUENCE [LARGE SCALE GENOMIC DNA]</scope>
    <source>
        <strain evidence="7 8">DSM 44749</strain>
    </source>
</reference>
<keyword evidence="8" id="KW-1185">Reference proteome</keyword>
<organism evidence="7 8">
    <name type="scientific">Pseudonocardia alni</name>
    <name type="common">Amycolata alni</name>
    <dbReference type="NCBI Taxonomy" id="33907"/>
    <lineage>
        <taxon>Bacteria</taxon>
        <taxon>Bacillati</taxon>
        <taxon>Actinomycetota</taxon>
        <taxon>Actinomycetes</taxon>
        <taxon>Pseudonocardiales</taxon>
        <taxon>Pseudonocardiaceae</taxon>
        <taxon>Pseudonocardia</taxon>
    </lineage>
</organism>
<evidence type="ECO:0000313" key="8">
    <source>
        <dbReference type="Proteomes" id="UP000549695"/>
    </source>
</evidence>
<evidence type="ECO:0000256" key="6">
    <source>
        <dbReference type="SAM" id="Phobius"/>
    </source>
</evidence>
<dbReference type="EC" id="3.4.21.89" evidence="5"/>
<protein>
    <recommendedName>
        <fullName evidence="5">Signal peptidase I</fullName>
        <ecNumber evidence="5">3.4.21.89</ecNumber>
    </recommendedName>
</protein>
<dbReference type="RefSeq" id="WP_179759831.1">
    <property type="nucleotide sequence ID" value="NZ_BAAAJZ010000011.1"/>
</dbReference>
<name>A0A852VUT2_PSEA5</name>
<evidence type="ECO:0000256" key="1">
    <source>
        <dbReference type="ARBA" id="ARBA00004370"/>
    </source>
</evidence>
<keyword evidence="3 6" id="KW-1133">Transmembrane helix</keyword>
<dbReference type="InterPro" id="IPR036286">
    <property type="entry name" value="LexA/Signal_pep-like_sf"/>
</dbReference>
<dbReference type="GO" id="GO:0004252">
    <property type="term" value="F:serine-type endopeptidase activity"/>
    <property type="evidence" value="ECO:0007669"/>
    <property type="project" value="UniProtKB-UniRule"/>
</dbReference>
<dbReference type="InterPro" id="IPR001733">
    <property type="entry name" value="Peptidase_S26B"/>
</dbReference>
<keyword evidence="7" id="KW-0378">Hydrolase</keyword>
<dbReference type="GeneID" id="98049900"/>
<evidence type="ECO:0000256" key="5">
    <source>
        <dbReference type="NCBIfam" id="TIGR02228"/>
    </source>
</evidence>
<comment type="subcellular location">
    <subcellularLocation>
        <location evidence="1">Membrane</location>
    </subcellularLocation>
</comment>
<accession>A0A852VUT2</accession>
<evidence type="ECO:0000256" key="2">
    <source>
        <dbReference type="ARBA" id="ARBA00022692"/>
    </source>
</evidence>
<dbReference type="Proteomes" id="UP000549695">
    <property type="component" value="Unassembled WGS sequence"/>
</dbReference>
<dbReference type="SUPFAM" id="SSF51306">
    <property type="entry name" value="LexA/Signal peptidase"/>
    <property type="match status" value="1"/>
</dbReference>
<comment type="caution">
    <text evidence="7">The sequence shown here is derived from an EMBL/GenBank/DDBJ whole genome shotgun (WGS) entry which is preliminary data.</text>
</comment>
<dbReference type="AlphaFoldDB" id="A0A852VUT2"/>
<dbReference type="GO" id="GO:0006465">
    <property type="term" value="P:signal peptide processing"/>
    <property type="evidence" value="ECO:0007669"/>
    <property type="project" value="UniProtKB-UniRule"/>
</dbReference>
<feature type="transmembrane region" description="Helical" evidence="6">
    <location>
        <begin position="162"/>
        <end position="180"/>
    </location>
</feature>
<evidence type="ECO:0000313" key="7">
    <source>
        <dbReference type="EMBL" id="NYF99768.1"/>
    </source>
</evidence>
<evidence type="ECO:0000256" key="3">
    <source>
        <dbReference type="ARBA" id="ARBA00022989"/>
    </source>
</evidence>
<feature type="transmembrane region" description="Helical" evidence="6">
    <location>
        <begin position="30"/>
        <end position="52"/>
    </location>
</feature>
<gene>
    <name evidence="7" type="ORF">HDA37_000054</name>
</gene>
<dbReference type="NCBIfam" id="TIGR02228">
    <property type="entry name" value="sigpep_I_arch"/>
    <property type="match status" value="1"/>
</dbReference>
<dbReference type="InterPro" id="IPR019533">
    <property type="entry name" value="Peptidase_S26"/>
</dbReference>
<proteinExistence type="predicted"/>
<dbReference type="GO" id="GO:0016020">
    <property type="term" value="C:membrane"/>
    <property type="evidence" value="ECO:0007669"/>
    <property type="project" value="UniProtKB-SubCell"/>
</dbReference>
<dbReference type="CDD" id="cd06530">
    <property type="entry name" value="S26_SPase_I"/>
    <property type="match status" value="1"/>
</dbReference>
<dbReference type="EMBL" id="JACCCZ010000001">
    <property type="protein sequence ID" value="NYF99768.1"/>
    <property type="molecule type" value="Genomic_DNA"/>
</dbReference>
<dbReference type="GO" id="GO:0009003">
    <property type="term" value="F:signal peptidase activity"/>
    <property type="evidence" value="ECO:0007669"/>
    <property type="project" value="UniProtKB-EC"/>
</dbReference>
<sequence length="195" mass="20249">MGRDPSAPARTSWPVPAAPRPSPWRRIGGALVTVVVLGLVGLAVAVAVVPAVTGSRAYTVLSGSMVPTLPVGSLVVSRPVDADSVVVGDLISFVDRDRARGETRTVTHRVVAVDPGPVFTTRGDANPAPDPHPVTAQDLLGRVWYDLPWVGGAAGFLRTGPGLMVGGGAVLLLLGLGLLVPRRRRPGDRAVRERG</sequence>
<keyword evidence="2 6" id="KW-0812">Transmembrane</keyword>
<evidence type="ECO:0000256" key="4">
    <source>
        <dbReference type="ARBA" id="ARBA00023136"/>
    </source>
</evidence>
<keyword evidence="4 6" id="KW-0472">Membrane</keyword>